<feature type="transmembrane region" description="Helical" evidence="2">
    <location>
        <begin position="117"/>
        <end position="140"/>
    </location>
</feature>
<dbReference type="Pfam" id="PF19700">
    <property type="entry name" value="DUF6198"/>
    <property type="match status" value="1"/>
</dbReference>
<organism evidence="3 4">
    <name type="scientific">Terracoccus luteus</name>
    <dbReference type="NCBI Taxonomy" id="53356"/>
    <lineage>
        <taxon>Bacteria</taxon>
        <taxon>Bacillati</taxon>
        <taxon>Actinomycetota</taxon>
        <taxon>Actinomycetes</taxon>
        <taxon>Micrococcales</taxon>
        <taxon>Intrasporangiaceae</taxon>
        <taxon>Terracoccus</taxon>
    </lineage>
</organism>
<accession>A0A495XWA8</accession>
<keyword evidence="2" id="KW-0812">Transmembrane</keyword>
<name>A0A495XWA8_9MICO</name>
<keyword evidence="2" id="KW-1133">Transmembrane helix</keyword>
<dbReference type="AlphaFoldDB" id="A0A495XWA8"/>
<dbReference type="Proteomes" id="UP000278440">
    <property type="component" value="Unassembled WGS sequence"/>
</dbReference>
<feature type="transmembrane region" description="Helical" evidence="2">
    <location>
        <begin position="25"/>
        <end position="43"/>
    </location>
</feature>
<dbReference type="RefSeq" id="WP_245963398.1">
    <property type="nucleotide sequence ID" value="NZ_RBXT01000001.1"/>
</dbReference>
<protein>
    <submittedName>
        <fullName evidence="3">Putative membrane protein YczE</fullName>
    </submittedName>
</protein>
<evidence type="ECO:0000256" key="2">
    <source>
        <dbReference type="SAM" id="Phobius"/>
    </source>
</evidence>
<proteinExistence type="predicted"/>
<evidence type="ECO:0000313" key="4">
    <source>
        <dbReference type="Proteomes" id="UP000278440"/>
    </source>
</evidence>
<dbReference type="PANTHER" id="PTHR40078:SF1">
    <property type="entry name" value="INTEGRAL MEMBRANE PROTEIN"/>
    <property type="match status" value="1"/>
</dbReference>
<feature type="region of interest" description="Disordered" evidence="1">
    <location>
        <begin position="218"/>
        <end position="256"/>
    </location>
</feature>
<dbReference type="InterPro" id="IPR038750">
    <property type="entry name" value="YczE/YyaS-like"/>
</dbReference>
<dbReference type="EMBL" id="RBXT01000001">
    <property type="protein sequence ID" value="RKT77016.1"/>
    <property type="molecule type" value="Genomic_DNA"/>
</dbReference>
<evidence type="ECO:0000313" key="3">
    <source>
        <dbReference type="EMBL" id="RKT77016.1"/>
    </source>
</evidence>
<comment type="caution">
    <text evidence="3">The sequence shown here is derived from an EMBL/GenBank/DDBJ whole genome shotgun (WGS) entry which is preliminary data.</text>
</comment>
<feature type="transmembrane region" description="Helical" evidence="2">
    <location>
        <begin position="63"/>
        <end position="83"/>
    </location>
</feature>
<evidence type="ECO:0000256" key="1">
    <source>
        <dbReference type="SAM" id="MobiDB-lite"/>
    </source>
</evidence>
<keyword evidence="4" id="KW-1185">Reference proteome</keyword>
<reference evidence="3 4" key="1">
    <citation type="submission" date="2018-10" db="EMBL/GenBank/DDBJ databases">
        <title>Sequencing the genomes of 1000 actinobacteria strains.</title>
        <authorList>
            <person name="Klenk H.-P."/>
        </authorList>
    </citation>
    <scope>NUCLEOTIDE SEQUENCE [LARGE SCALE GENOMIC DNA]</scope>
    <source>
        <strain evidence="3 4">DSM 44267</strain>
    </source>
</reference>
<feature type="transmembrane region" description="Helical" evidence="2">
    <location>
        <begin position="90"/>
        <end position="111"/>
    </location>
</feature>
<keyword evidence="2" id="KW-0472">Membrane</keyword>
<dbReference type="PANTHER" id="PTHR40078">
    <property type="entry name" value="INTEGRAL MEMBRANE PROTEIN-RELATED"/>
    <property type="match status" value="1"/>
</dbReference>
<gene>
    <name evidence="3" type="ORF">DFJ68_0427</name>
</gene>
<sequence length="256" mass="26585">MARSAPLLPLTPLQQLTAGRLPRRVAQLLVGLVLYGVSMAMMIRGAFGLDPWDVFHAGLADRVPLSFGEVTIAVGALVLLLWWPLRQWPGLGTVANVVVVGLAADAGLSLLAQPESLWVRVLLLVGGLVLNAVAGGLYIGSQLGPGPRDGLMTGLARRTGWSIRLVRTLIEVSVLAVGWLLGGPVGVGTVVYAFGIGPLVQFFLPLLTVRLDPARAGGPGAGPVVSAAGRRAPRRGRGARTGTPPQPAPTTCSADR</sequence>